<dbReference type="WBParaSite" id="Pan_g20629.t2">
    <property type="protein sequence ID" value="Pan_g20629.t2"/>
    <property type="gene ID" value="Pan_g20629"/>
</dbReference>
<evidence type="ECO:0000256" key="2">
    <source>
        <dbReference type="ARBA" id="ARBA00009890"/>
    </source>
</evidence>
<keyword evidence="10" id="KW-1185">Reference proteome</keyword>
<evidence type="ECO:0000313" key="10">
    <source>
        <dbReference type="Proteomes" id="UP000492821"/>
    </source>
</evidence>
<feature type="repeat" description="WD" evidence="7">
    <location>
        <begin position="75"/>
        <end position="107"/>
    </location>
</feature>
<dbReference type="GO" id="GO:0031931">
    <property type="term" value="C:TORC1 complex"/>
    <property type="evidence" value="ECO:0007669"/>
    <property type="project" value="UniProtKB-UniRule"/>
</dbReference>
<comment type="function">
    <text evidence="8">Subunit of TORC1 and TORC2, which regulate cell growth and survival in response to nutrient and hormonal signals.</text>
</comment>
<dbReference type="PANTHER" id="PTHR19842:SF0">
    <property type="entry name" value="TARGET OF RAPAMYCIN COMPLEX SUBUNIT LST8"/>
    <property type="match status" value="1"/>
</dbReference>
<dbReference type="InterPro" id="IPR020472">
    <property type="entry name" value="WD40_PAC1"/>
</dbReference>
<dbReference type="GO" id="GO:0031932">
    <property type="term" value="C:TORC2 complex"/>
    <property type="evidence" value="ECO:0007669"/>
    <property type="project" value="UniProtKB-UniRule"/>
</dbReference>
<dbReference type="Pfam" id="PF16755">
    <property type="entry name" value="Beta-prop_NUP159_NUP214"/>
    <property type="match status" value="1"/>
</dbReference>
<dbReference type="SMART" id="SM00320">
    <property type="entry name" value="WD40"/>
    <property type="match status" value="6"/>
</dbReference>
<dbReference type="PRINTS" id="PR00320">
    <property type="entry name" value="GPROTEINBRPT"/>
</dbReference>
<dbReference type="GO" id="GO:0005634">
    <property type="term" value="C:nucleus"/>
    <property type="evidence" value="ECO:0007669"/>
    <property type="project" value="UniProtKB-SubCell"/>
</dbReference>
<organism evidence="10 11">
    <name type="scientific">Panagrellus redivivus</name>
    <name type="common">Microworm</name>
    <dbReference type="NCBI Taxonomy" id="6233"/>
    <lineage>
        <taxon>Eukaryota</taxon>
        <taxon>Metazoa</taxon>
        <taxon>Ecdysozoa</taxon>
        <taxon>Nematoda</taxon>
        <taxon>Chromadorea</taxon>
        <taxon>Rhabditida</taxon>
        <taxon>Tylenchina</taxon>
        <taxon>Panagrolaimomorpha</taxon>
        <taxon>Panagrolaimoidea</taxon>
        <taxon>Panagrolaimidae</taxon>
        <taxon>Panagrellus</taxon>
    </lineage>
</organism>
<feature type="repeat" description="WD" evidence="7">
    <location>
        <begin position="217"/>
        <end position="251"/>
    </location>
</feature>
<dbReference type="SUPFAM" id="SSF50978">
    <property type="entry name" value="WD40 repeat-like"/>
    <property type="match status" value="1"/>
</dbReference>
<comment type="subunit">
    <text evidence="8">Part of TORC1 complex. Part of the TORC2 complex.</text>
</comment>
<sequence length="338" mass="37646">MSPRPLLVTASHDDSIRYWDIAEERILETIVVKDSQINALAIAPNGNYILAGGYQNVKLFDALHATNQNQALQTYAVHEKNVTSLGFTADAVAIFTGSDDGTARVWDRRSPKLSCMSAFRLNVAINSVALHRNQTEFLVADAAGGLYIWDIRMNNYRSDSLQLELNSNEFVTCVDIDSASKQVAAITNRGKVFLYSVSDTKILSEGQHPNAALMFRYAAHPSYGLRCRFSPDGKWLITTAGDDLPRLWDVSQALAEQPTLSLKRSFEGEKLPNNRGLENDTWIWDAAFTNDSTKIIIPGTDRVTRLFDIESGNEIRRCTGHAKGITAIAFWDPCSRQR</sequence>
<dbReference type="GO" id="GO:0031929">
    <property type="term" value="P:TOR signaling"/>
    <property type="evidence" value="ECO:0007669"/>
    <property type="project" value="UniProtKB-UniRule"/>
</dbReference>
<proteinExistence type="inferred from homology"/>
<feature type="domain" description="Nucleoporin Nup159/Nup146 N-terminal" evidence="9">
    <location>
        <begin position="40"/>
        <end position="205"/>
    </location>
</feature>
<keyword evidence="5 8" id="KW-0677">Repeat</keyword>
<keyword evidence="8" id="KW-0963">Cytoplasm</keyword>
<evidence type="ECO:0000256" key="3">
    <source>
        <dbReference type="ARBA" id="ARBA00022448"/>
    </source>
</evidence>
<evidence type="ECO:0000256" key="7">
    <source>
        <dbReference type="PROSITE-ProRule" id="PRU00221"/>
    </source>
</evidence>
<dbReference type="AlphaFoldDB" id="A0A7E4VHV7"/>
<dbReference type="InterPro" id="IPR037588">
    <property type="entry name" value="MLST8"/>
</dbReference>
<dbReference type="PROSITE" id="PS50082">
    <property type="entry name" value="WD_REPEATS_2"/>
    <property type="match status" value="3"/>
</dbReference>
<dbReference type="GO" id="GO:0005737">
    <property type="term" value="C:cytoplasm"/>
    <property type="evidence" value="ECO:0007669"/>
    <property type="project" value="UniProtKB-SubCell"/>
</dbReference>
<dbReference type="InterPro" id="IPR039462">
    <property type="entry name" value="Nup159/Nup146_N"/>
</dbReference>
<dbReference type="Pfam" id="PF00400">
    <property type="entry name" value="WD40"/>
    <property type="match status" value="1"/>
</dbReference>
<evidence type="ECO:0000256" key="8">
    <source>
        <dbReference type="RuleBase" id="RU369068"/>
    </source>
</evidence>
<reference evidence="11" key="2">
    <citation type="submission" date="2020-10" db="UniProtKB">
        <authorList>
            <consortium name="WormBaseParasite"/>
        </authorList>
    </citation>
    <scope>IDENTIFICATION</scope>
</reference>
<evidence type="ECO:0000256" key="1">
    <source>
        <dbReference type="ARBA" id="ARBA00004123"/>
    </source>
</evidence>
<dbReference type="PANTHER" id="PTHR19842">
    <property type="entry name" value="G BETA-LIKE PROTEIN GBL"/>
    <property type="match status" value="1"/>
</dbReference>
<comment type="subcellular location">
    <subcellularLocation>
        <location evidence="8">Cytoplasm</location>
    </subcellularLocation>
    <subcellularLocation>
        <location evidence="1">Nucleus</location>
    </subcellularLocation>
</comment>
<feature type="repeat" description="WD" evidence="7">
    <location>
        <begin position="1"/>
        <end position="29"/>
    </location>
</feature>
<name>A0A7E4VHV7_PANRE</name>
<evidence type="ECO:0000256" key="4">
    <source>
        <dbReference type="ARBA" id="ARBA00022574"/>
    </source>
</evidence>
<accession>A0A7E4VHV7</accession>
<evidence type="ECO:0000259" key="9">
    <source>
        <dbReference type="Pfam" id="PF16755"/>
    </source>
</evidence>
<keyword evidence="6" id="KW-0539">Nucleus</keyword>
<evidence type="ECO:0000256" key="6">
    <source>
        <dbReference type="ARBA" id="ARBA00023242"/>
    </source>
</evidence>
<protein>
    <recommendedName>
        <fullName evidence="8">Target of rapamycin complex subunit lst8</fullName>
        <shortName evidence="8">TORC subunit lst8</shortName>
    </recommendedName>
</protein>
<dbReference type="PROSITE" id="PS50294">
    <property type="entry name" value="WD_REPEATS_REGION"/>
    <property type="match status" value="1"/>
</dbReference>
<evidence type="ECO:0000256" key="5">
    <source>
        <dbReference type="ARBA" id="ARBA00022737"/>
    </source>
</evidence>
<dbReference type="InterPro" id="IPR015943">
    <property type="entry name" value="WD40/YVTN_repeat-like_dom_sf"/>
</dbReference>
<reference evidence="10" key="1">
    <citation type="journal article" date="2013" name="Genetics">
        <title>The draft genome and transcriptome of Panagrellus redivivus are shaped by the harsh demands of a free-living lifestyle.</title>
        <authorList>
            <person name="Srinivasan J."/>
            <person name="Dillman A.R."/>
            <person name="Macchietto M.G."/>
            <person name="Heikkinen L."/>
            <person name="Lakso M."/>
            <person name="Fracchia K.M."/>
            <person name="Antoshechkin I."/>
            <person name="Mortazavi A."/>
            <person name="Wong G."/>
            <person name="Sternberg P.W."/>
        </authorList>
    </citation>
    <scope>NUCLEOTIDE SEQUENCE [LARGE SCALE GENOMIC DNA]</scope>
    <source>
        <strain evidence="10">MT8872</strain>
    </source>
</reference>
<dbReference type="Proteomes" id="UP000492821">
    <property type="component" value="Unassembled WGS sequence"/>
</dbReference>
<keyword evidence="3" id="KW-0813">Transport</keyword>
<keyword evidence="4 7" id="KW-0853">WD repeat</keyword>
<dbReference type="GO" id="GO:0032956">
    <property type="term" value="P:regulation of actin cytoskeleton organization"/>
    <property type="evidence" value="ECO:0007669"/>
    <property type="project" value="TreeGrafter"/>
</dbReference>
<dbReference type="Gene3D" id="2.130.10.10">
    <property type="entry name" value="YVTN repeat-like/Quinoprotein amine dehydrogenase"/>
    <property type="match status" value="1"/>
</dbReference>
<dbReference type="InterPro" id="IPR001680">
    <property type="entry name" value="WD40_rpt"/>
</dbReference>
<dbReference type="InterPro" id="IPR036322">
    <property type="entry name" value="WD40_repeat_dom_sf"/>
</dbReference>
<comment type="similarity">
    <text evidence="2 8">Belongs to the WD repeat LST8 family.</text>
</comment>
<evidence type="ECO:0000313" key="11">
    <source>
        <dbReference type="WBParaSite" id="Pan_g20629.t2"/>
    </source>
</evidence>